<gene>
    <name evidence="1" type="ORF">EVAR_103590_1</name>
</gene>
<evidence type="ECO:0000313" key="2">
    <source>
        <dbReference type="Proteomes" id="UP000299102"/>
    </source>
</evidence>
<dbReference type="Proteomes" id="UP000299102">
    <property type="component" value="Unassembled WGS sequence"/>
</dbReference>
<comment type="caution">
    <text evidence="1">The sequence shown here is derived from an EMBL/GenBank/DDBJ whole genome shotgun (WGS) entry which is preliminary data.</text>
</comment>
<dbReference type="EMBL" id="BGZK01001670">
    <property type="protein sequence ID" value="GBP84302.1"/>
    <property type="molecule type" value="Genomic_DNA"/>
</dbReference>
<proteinExistence type="predicted"/>
<sequence>MKLVTIASRWRKIGIRGRRRKGREELNLRISLFAAIRDQKFEGRSSLQAIPETSSYFRAKGVEKYKYQLSDRHGVRRAHAKFEGRAKWPQGELSD</sequence>
<organism evidence="1 2">
    <name type="scientific">Eumeta variegata</name>
    <name type="common">Bagworm moth</name>
    <name type="synonym">Eumeta japonica</name>
    <dbReference type="NCBI Taxonomy" id="151549"/>
    <lineage>
        <taxon>Eukaryota</taxon>
        <taxon>Metazoa</taxon>
        <taxon>Ecdysozoa</taxon>
        <taxon>Arthropoda</taxon>
        <taxon>Hexapoda</taxon>
        <taxon>Insecta</taxon>
        <taxon>Pterygota</taxon>
        <taxon>Neoptera</taxon>
        <taxon>Endopterygota</taxon>
        <taxon>Lepidoptera</taxon>
        <taxon>Glossata</taxon>
        <taxon>Ditrysia</taxon>
        <taxon>Tineoidea</taxon>
        <taxon>Psychidae</taxon>
        <taxon>Oiketicinae</taxon>
        <taxon>Eumeta</taxon>
    </lineage>
</organism>
<reference evidence="1 2" key="1">
    <citation type="journal article" date="2019" name="Commun. Biol.">
        <title>The bagworm genome reveals a unique fibroin gene that provides high tensile strength.</title>
        <authorList>
            <person name="Kono N."/>
            <person name="Nakamura H."/>
            <person name="Ohtoshi R."/>
            <person name="Tomita M."/>
            <person name="Numata K."/>
            <person name="Arakawa K."/>
        </authorList>
    </citation>
    <scope>NUCLEOTIDE SEQUENCE [LARGE SCALE GENOMIC DNA]</scope>
</reference>
<name>A0A4C1ZAD1_EUMVA</name>
<accession>A0A4C1ZAD1</accession>
<evidence type="ECO:0000313" key="1">
    <source>
        <dbReference type="EMBL" id="GBP84302.1"/>
    </source>
</evidence>
<protein>
    <submittedName>
        <fullName evidence="1">Uncharacterized protein</fullName>
    </submittedName>
</protein>
<keyword evidence="2" id="KW-1185">Reference proteome</keyword>
<dbReference type="AlphaFoldDB" id="A0A4C1ZAD1"/>